<dbReference type="Proteomes" id="UP000694415">
    <property type="component" value="Unplaced"/>
</dbReference>
<reference evidence="2" key="1">
    <citation type="submission" date="2025-08" db="UniProtKB">
        <authorList>
            <consortium name="Ensembl"/>
        </authorList>
    </citation>
    <scope>IDENTIFICATION</scope>
</reference>
<dbReference type="GeneTree" id="ENSGT00390000014226"/>
<reference evidence="2" key="2">
    <citation type="submission" date="2025-09" db="UniProtKB">
        <authorList>
            <consortium name="Ensembl"/>
        </authorList>
    </citation>
    <scope>IDENTIFICATION</scope>
</reference>
<feature type="region of interest" description="Disordered" evidence="1">
    <location>
        <begin position="1"/>
        <end position="26"/>
    </location>
</feature>
<evidence type="ECO:0000256" key="1">
    <source>
        <dbReference type="SAM" id="MobiDB-lite"/>
    </source>
</evidence>
<organism evidence="2 3">
    <name type="scientific">Mus spicilegus</name>
    <name type="common">Mound-building mouse</name>
    <dbReference type="NCBI Taxonomy" id="10103"/>
    <lineage>
        <taxon>Eukaryota</taxon>
        <taxon>Metazoa</taxon>
        <taxon>Chordata</taxon>
        <taxon>Craniata</taxon>
        <taxon>Vertebrata</taxon>
        <taxon>Euteleostomi</taxon>
        <taxon>Mammalia</taxon>
        <taxon>Eutheria</taxon>
        <taxon>Euarchontoglires</taxon>
        <taxon>Glires</taxon>
        <taxon>Rodentia</taxon>
        <taxon>Myomorpha</taxon>
        <taxon>Muroidea</taxon>
        <taxon>Muridae</taxon>
        <taxon>Murinae</taxon>
        <taxon>Mus</taxon>
        <taxon>Mus</taxon>
    </lineage>
</organism>
<evidence type="ECO:0000313" key="3">
    <source>
        <dbReference type="Proteomes" id="UP000694415"/>
    </source>
</evidence>
<keyword evidence="3" id="KW-1185">Reference proteome</keyword>
<dbReference type="Ensembl" id="ENSMSIT00000048030.1">
    <property type="protein sequence ID" value="ENSMSIP00000038072.1"/>
    <property type="gene ID" value="ENSMSIG00000031712.1"/>
</dbReference>
<sequence length="149" mass="16236">MAKIKDSQKSLVPSRGQKMTSGTKAKVPLTALSQKWKRDREQTLEAAYVPVVVDPRGQNPDTSISKPDLVAHLGLRHLEVPILHLHPMVLGPRGKNHSCLEKQCIPGLARMATLTSWSTWQPSAWSSRAKWNRSCAGISSSTTSTATGA</sequence>
<proteinExistence type="predicted"/>
<dbReference type="PANTHER" id="PTHR35444:SF1">
    <property type="entry name" value="RIKEN CDNA 1700001C19 GENE"/>
    <property type="match status" value="1"/>
</dbReference>
<dbReference type="PANTHER" id="PTHR35444">
    <property type="entry name" value="RIKEN CDNA 1700001C19 GENE"/>
    <property type="match status" value="1"/>
</dbReference>
<dbReference type="AlphaFoldDB" id="A0A8C6IMD4"/>
<protein>
    <submittedName>
        <fullName evidence="2">Ciliary microtubule inner protein 3</fullName>
    </submittedName>
</protein>
<name>A0A8C6IMD4_MUSSI</name>
<accession>A0A8C6IMD4</accession>
<evidence type="ECO:0000313" key="2">
    <source>
        <dbReference type="Ensembl" id="ENSMSIP00000038072.1"/>
    </source>
</evidence>